<feature type="domain" description="Non-reducing end beta-L-arabinofuranosidase-like GH127 C-terminal" evidence="1">
    <location>
        <begin position="22"/>
        <end position="46"/>
    </location>
</feature>
<protein>
    <recommendedName>
        <fullName evidence="1">Non-reducing end beta-L-arabinofuranosidase-like GH127 C-terminal domain-containing protein</fullName>
    </recommendedName>
</protein>
<reference evidence="2 3" key="1">
    <citation type="submission" date="2013-08" db="EMBL/GenBank/DDBJ databases">
        <authorList>
            <person name="Weinstock G."/>
            <person name="Sodergren E."/>
            <person name="Wylie T."/>
            <person name="Fulton L."/>
            <person name="Fulton R."/>
            <person name="Fronick C."/>
            <person name="O'Laughlin M."/>
            <person name="Godfrey J."/>
            <person name="Miner T."/>
            <person name="Herter B."/>
            <person name="Appelbaum E."/>
            <person name="Cordes M."/>
            <person name="Lek S."/>
            <person name="Wollam A."/>
            <person name="Pepin K.H."/>
            <person name="Palsikar V.B."/>
            <person name="Mitreva M."/>
            <person name="Wilson R.K."/>
        </authorList>
    </citation>
    <scope>NUCLEOTIDE SEQUENCE [LARGE SCALE GENOMIC DNA]</scope>
    <source>
        <strain evidence="2 3">ATCC 14665</strain>
    </source>
</reference>
<dbReference type="EMBL" id="AWVQ01000292">
    <property type="protein sequence ID" value="ERK71374.1"/>
    <property type="molecule type" value="Genomic_DNA"/>
</dbReference>
<name>U2RS37_LEIAQ</name>
<dbReference type="InterPro" id="IPR049049">
    <property type="entry name" value="Beta-AFase-like_GH127_C"/>
</dbReference>
<proteinExistence type="predicted"/>
<dbReference type="AlphaFoldDB" id="U2RS37"/>
<gene>
    <name evidence="2" type="ORF">N136_02291</name>
</gene>
<evidence type="ECO:0000259" key="1">
    <source>
        <dbReference type="Pfam" id="PF20737"/>
    </source>
</evidence>
<accession>U2RS37</accession>
<dbReference type="Pfam" id="PF20737">
    <property type="entry name" value="Glyco_hydro127C"/>
    <property type="match status" value="1"/>
</dbReference>
<evidence type="ECO:0000313" key="2">
    <source>
        <dbReference type="EMBL" id="ERK71374.1"/>
    </source>
</evidence>
<organism evidence="2 3">
    <name type="scientific">Leifsonia aquatica ATCC 14665</name>
    <dbReference type="NCBI Taxonomy" id="1358026"/>
    <lineage>
        <taxon>Bacteria</taxon>
        <taxon>Bacillati</taxon>
        <taxon>Actinomycetota</taxon>
        <taxon>Actinomycetes</taxon>
        <taxon>Micrococcales</taxon>
        <taxon>Microbacteriaceae</taxon>
        <taxon>Leifsonia</taxon>
    </lineage>
</organism>
<dbReference type="HOGENOM" id="CLU_3146290_0_0_11"/>
<feature type="non-terminal residue" evidence="2">
    <location>
        <position position="1"/>
    </location>
</feature>
<sequence>HRVSGDGPWPYATAPAGSAAEPADVALVPYNEWAERGPSTMRIWIPES</sequence>
<dbReference type="RefSeq" id="WP_021762586.1">
    <property type="nucleotide sequence ID" value="NZ_KI272167.1"/>
</dbReference>
<dbReference type="Proteomes" id="UP000016605">
    <property type="component" value="Unassembled WGS sequence"/>
</dbReference>
<evidence type="ECO:0000313" key="3">
    <source>
        <dbReference type="Proteomes" id="UP000016605"/>
    </source>
</evidence>
<comment type="caution">
    <text evidence="2">The sequence shown here is derived from an EMBL/GenBank/DDBJ whole genome shotgun (WGS) entry which is preliminary data.</text>
</comment>